<comment type="subcellular location">
    <subcellularLocation>
        <location evidence="1">Cell membrane</location>
        <topology evidence="1">Multi-pass membrane protein</topology>
    </subcellularLocation>
</comment>
<sequence>MNPQFFKRSALTRQIGGFRKEFLWVGMFSMIANVLMLAPTIYMLQLYGRVMKSGSEMTLFLVTLFLLLFFAVTACAEWLRSRLLVRVGVRLDEALSSLVFNASFEDCLSRSRHKADEAFQDLTTLRQFMTANGIIAFFDTPWTPVYIAVIFLLSPFLGWISVVFALIQLAVTWQSNRISVREIESAAEAGAGSYRYVQSKLRMIEPLYAMGMQGNLRRRWLRLHDASLLKSSVALDRQHRQQALAKFVRYSMQSLTLGAGAFLVIEGKLSAGSMIAANVLMSRALQPLDLVVATWKPFVQARVAFLRIERLLEKFSDSGLRSEHDQEPLGEIRLNGLTARVAGRTKPVLNDLHALFPAGKITVILGPSGSGKSTLARCVLGVWPDKEGDVLLDGDPIESWERKELGPHVGYLPQDIELFDGSIAENIARFGELDSPKIIEAATRTGIHEMILRFPHGYDTRIGEDGGLLSAGQRQRLGLARAMYGNPKILVLDEPNANLDDAGERALLQALRELRAAGKTVILITHRPGVIAVADLLALMQAGKIVQCGPRDEVIASLRNESTKASVVPAE</sequence>
<dbReference type="InterPro" id="IPR017871">
    <property type="entry name" value="ABC_transporter-like_CS"/>
</dbReference>
<dbReference type="EMBL" id="CP000492">
    <property type="protein sequence ID" value="ABL65765.1"/>
    <property type="molecule type" value="Genomic_DNA"/>
</dbReference>
<dbReference type="HOGENOM" id="CLU_000604_95_6_10"/>
<dbReference type="CDD" id="cd03246">
    <property type="entry name" value="ABCC_Protease_Secretion"/>
    <property type="match status" value="1"/>
</dbReference>
<evidence type="ECO:0000256" key="7">
    <source>
        <dbReference type="SAM" id="Phobius"/>
    </source>
</evidence>
<evidence type="ECO:0000256" key="3">
    <source>
        <dbReference type="ARBA" id="ARBA00022741"/>
    </source>
</evidence>
<dbReference type="SUPFAM" id="SSF52540">
    <property type="entry name" value="P-loop containing nucleoside triphosphate hydrolases"/>
    <property type="match status" value="1"/>
</dbReference>
<dbReference type="InterPro" id="IPR027417">
    <property type="entry name" value="P-loop_NTPase"/>
</dbReference>
<dbReference type="PROSITE" id="PS50893">
    <property type="entry name" value="ABC_TRANSPORTER_2"/>
    <property type="match status" value="1"/>
</dbReference>
<dbReference type="AlphaFoldDB" id="A1BH88"/>
<name>A1BH88_CHLPD</name>
<gene>
    <name evidence="10" type="ordered locus">Cpha266_1748</name>
</gene>
<keyword evidence="4" id="KW-0067">ATP-binding</keyword>
<dbReference type="GO" id="GO:0005524">
    <property type="term" value="F:ATP binding"/>
    <property type="evidence" value="ECO:0007669"/>
    <property type="project" value="UniProtKB-KW"/>
</dbReference>
<keyword evidence="2 7" id="KW-0812">Transmembrane</keyword>
<dbReference type="Pfam" id="PF00664">
    <property type="entry name" value="ABC_membrane"/>
    <property type="match status" value="1"/>
</dbReference>
<dbReference type="PANTHER" id="PTHR24221">
    <property type="entry name" value="ATP-BINDING CASSETTE SUB-FAMILY B"/>
    <property type="match status" value="1"/>
</dbReference>
<evidence type="ECO:0000259" key="8">
    <source>
        <dbReference type="PROSITE" id="PS50893"/>
    </source>
</evidence>
<dbReference type="Gene3D" id="1.20.1560.10">
    <property type="entry name" value="ABC transporter type 1, transmembrane domain"/>
    <property type="match status" value="1"/>
</dbReference>
<evidence type="ECO:0000256" key="1">
    <source>
        <dbReference type="ARBA" id="ARBA00004651"/>
    </source>
</evidence>
<evidence type="ECO:0000256" key="2">
    <source>
        <dbReference type="ARBA" id="ARBA00022692"/>
    </source>
</evidence>
<evidence type="ECO:0000256" key="4">
    <source>
        <dbReference type="ARBA" id="ARBA00022840"/>
    </source>
</evidence>
<dbReference type="SMART" id="SM00382">
    <property type="entry name" value="AAA"/>
    <property type="match status" value="1"/>
</dbReference>
<dbReference type="GO" id="GO:0034040">
    <property type="term" value="F:ATPase-coupled lipid transmembrane transporter activity"/>
    <property type="evidence" value="ECO:0007669"/>
    <property type="project" value="TreeGrafter"/>
</dbReference>
<feature type="domain" description="ABC transporter" evidence="8">
    <location>
        <begin position="332"/>
        <end position="567"/>
    </location>
</feature>
<dbReference type="InterPro" id="IPR003439">
    <property type="entry name" value="ABC_transporter-like_ATP-bd"/>
</dbReference>
<evidence type="ECO:0000256" key="6">
    <source>
        <dbReference type="ARBA" id="ARBA00023136"/>
    </source>
</evidence>
<feature type="domain" description="ABC transmembrane type-1" evidence="9">
    <location>
        <begin position="23"/>
        <end position="300"/>
    </location>
</feature>
<dbReference type="Gene3D" id="3.40.50.300">
    <property type="entry name" value="P-loop containing nucleotide triphosphate hydrolases"/>
    <property type="match status" value="1"/>
</dbReference>
<proteinExistence type="predicted"/>
<evidence type="ECO:0000313" key="11">
    <source>
        <dbReference type="Proteomes" id="UP000008701"/>
    </source>
</evidence>
<dbReference type="KEGG" id="cph:Cpha266_1748"/>
<keyword evidence="5 7" id="KW-1133">Transmembrane helix</keyword>
<dbReference type="InterPro" id="IPR011527">
    <property type="entry name" value="ABC1_TM_dom"/>
</dbReference>
<dbReference type="PROSITE" id="PS50929">
    <property type="entry name" value="ABC_TM1F"/>
    <property type="match status" value="1"/>
</dbReference>
<dbReference type="GO" id="GO:0005886">
    <property type="term" value="C:plasma membrane"/>
    <property type="evidence" value="ECO:0007669"/>
    <property type="project" value="UniProtKB-SubCell"/>
</dbReference>
<reference evidence="10 11" key="1">
    <citation type="submission" date="2006-12" db="EMBL/GenBank/DDBJ databases">
        <title>Complete sequence of Chlorobium phaeobacteroides DSM 266.</title>
        <authorList>
            <consortium name="US DOE Joint Genome Institute"/>
            <person name="Copeland A."/>
            <person name="Lucas S."/>
            <person name="Lapidus A."/>
            <person name="Barry K."/>
            <person name="Detter J.C."/>
            <person name="Glavina del Rio T."/>
            <person name="Hammon N."/>
            <person name="Israni S."/>
            <person name="Pitluck S."/>
            <person name="Goltsman E."/>
            <person name="Schmutz J."/>
            <person name="Larimer F."/>
            <person name="Land M."/>
            <person name="Hauser L."/>
            <person name="Mikhailova N."/>
            <person name="Li T."/>
            <person name="Overmann J."/>
            <person name="Bryant D.A."/>
            <person name="Richardson P."/>
        </authorList>
    </citation>
    <scope>NUCLEOTIDE SEQUENCE [LARGE SCALE GENOMIC DNA]</scope>
    <source>
        <strain evidence="10 11">DSM 266</strain>
    </source>
</reference>
<dbReference type="PANTHER" id="PTHR24221:SF248">
    <property type="entry name" value="ABC TRANSPORTER TRANSMEMBRANE REGION"/>
    <property type="match status" value="1"/>
</dbReference>
<dbReference type="InterPro" id="IPR003593">
    <property type="entry name" value="AAA+_ATPase"/>
</dbReference>
<dbReference type="RefSeq" id="WP_011745574.1">
    <property type="nucleotide sequence ID" value="NC_008639.1"/>
</dbReference>
<organism evidence="10 11">
    <name type="scientific">Chlorobium phaeobacteroides (strain DSM 266 / SMG 266 / 2430)</name>
    <dbReference type="NCBI Taxonomy" id="290317"/>
    <lineage>
        <taxon>Bacteria</taxon>
        <taxon>Pseudomonadati</taxon>
        <taxon>Chlorobiota</taxon>
        <taxon>Chlorobiia</taxon>
        <taxon>Chlorobiales</taxon>
        <taxon>Chlorobiaceae</taxon>
        <taxon>Chlorobium/Pelodictyon group</taxon>
        <taxon>Chlorobium</taxon>
    </lineage>
</organism>
<dbReference type="InterPro" id="IPR039421">
    <property type="entry name" value="Type_1_exporter"/>
</dbReference>
<dbReference type="OrthoDB" id="593815at2"/>
<feature type="transmembrane region" description="Helical" evidence="7">
    <location>
        <begin position="59"/>
        <end position="79"/>
    </location>
</feature>
<dbReference type="GO" id="GO:0030253">
    <property type="term" value="P:protein secretion by the type I secretion system"/>
    <property type="evidence" value="ECO:0007669"/>
    <property type="project" value="InterPro"/>
</dbReference>
<dbReference type="GO" id="GO:0016887">
    <property type="term" value="F:ATP hydrolysis activity"/>
    <property type="evidence" value="ECO:0007669"/>
    <property type="project" value="InterPro"/>
</dbReference>
<keyword evidence="6 7" id="KW-0472">Membrane</keyword>
<evidence type="ECO:0000256" key="5">
    <source>
        <dbReference type="ARBA" id="ARBA00022989"/>
    </source>
</evidence>
<dbReference type="Pfam" id="PF00005">
    <property type="entry name" value="ABC_tran"/>
    <property type="match status" value="1"/>
</dbReference>
<dbReference type="SUPFAM" id="SSF90123">
    <property type="entry name" value="ABC transporter transmembrane region"/>
    <property type="match status" value="1"/>
</dbReference>
<feature type="transmembrane region" description="Helical" evidence="7">
    <location>
        <begin position="145"/>
        <end position="171"/>
    </location>
</feature>
<dbReference type="GO" id="GO:0140359">
    <property type="term" value="F:ABC-type transporter activity"/>
    <property type="evidence" value="ECO:0007669"/>
    <property type="project" value="InterPro"/>
</dbReference>
<evidence type="ECO:0000313" key="10">
    <source>
        <dbReference type="EMBL" id="ABL65765.1"/>
    </source>
</evidence>
<feature type="transmembrane region" description="Helical" evidence="7">
    <location>
        <begin position="22"/>
        <end position="47"/>
    </location>
</feature>
<accession>A1BH88</accession>
<keyword evidence="11" id="KW-1185">Reference proteome</keyword>
<dbReference type="PROSITE" id="PS00211">
    <property type="entry name" value="ABC_TRANSPORTER_1"/>
    <property type="match status" value="1"/>
</dbReference>
<keyword evidence="3" id="KW-0547">Nucleotide-binding</keyword>
<dbReference type="Proteomes" id="UP000008701">
    <property type="component" value="Chromosome"/>
</dbReference>
<dbReference type="GO" id="GO:0030256">
    <property type="term" value="C:type I protein secretion system complex"/>
    <property type="evidence" value="ECO:0007669"/>
    <property type="project" value="InterPro"/>
</dbReference>
<protein>
    <submittedName>
        <fullName evidence="10">Type I secretion system ATPase</fullName>
    </submittedName>
</protein>
<dbReference type="STRING" id="290317.Cpha266_1748"/>
<evidence type="ECO:0000259" key="9">
    <source>
        <dbReference type="PROSITE" id="PS50929"/>
    </source>
</evidence>
<dbReference type="InterPro" id="IPR010128">
    <property type="entry name" value="ATPase_T1SS_PrtD-like"/>
</dbReference>
<dbReference type="eggNOG" id="COG4618">
    <property type="taxonomic scope" value="Bacteria"/>
</dbReference>
<dbReference type="NCBIfam" id="TIGR01842">
    <property type="entry name" value="type_I_sec_PrtD"/>
    <property type="match status" value="1"/>
</dbReference>
<dbReference type="InterPro" id="IPR036640">
    <property type="entry name" value="ABC1_TM_sf"/>
</dbReference>